<evidence type="ECO:0000313" key="4">
    <source>
        <dbReference type="EMBL" id="PXX81662.1"/>
    </source>
</evidence>
<protein>
    <submittedName>
        <fullName evidence="4">LytR family transcriptional attenuator</fullName>
    </submittedName>
</protein>
<keyword evidence="2" id="KW-1133">Transmembrane helix</keyword>
<organism evidence="4 5">
    <name type="scientific">Dielma fastidiosa</name>
    <dbReference type="NCBI Taxonomy" id="1034346"/>
    <lineage>
        <taxon>Bacteria</taxon>
        <taxon>Bacillati</taxon>
        <taxon>Bacillota</taxon>
        <taxon>Erysipelotrichia</taxon>
        <taxon>Erysipelotrichales</taxon>
        <taxon>Erysipelotrichaceae</taxon>
        <taxon>Dielma</taxon>
    </lineage>
</organism>
<proteinExistence type="inferred from homology"/>
<dbReference type="InterPro" id="IPR050922">
    <property type="entry name" value="LytR/CpsA/Psr_CW_biosynth"/>
</dbReference>
<dbReference type="Pfam" id="PF03816">
    <property type="entry name" value="LytR_cpsA_psr"/>
    <property type="match status" value="1"/>
</dbReference>
<dbReference type="PANTHER" id="PTHR33392">
    <property type="entry name" value="POLYISOPRENYL-TEICHOIC ACID--PEPTIDOGLYCAN TEICHOIC ACID TRANSFERASE TAGU"/>
    <property type="match status" value="1"/>
</dbReference>
<feature type="domain" description="Cell envelope-related transcriptional attenuator" evidence="3">
    <location>
        <begin position="237"/>
        <end position="385"/>
    </location>
</feature>
<reference evidence="4 5" key="1">
    <citation type="submission" date="2018-05" db="EMBL/GenBank/DDBJ databases">
        <title>Genomic Encyclopedia of Type Strains, Phase IV (KMG-IV): sequencing the most valuable type-strain genomes for metagenomic binning, comparative biology and taxonomic classification.</title>
        <authorList>
            <person name="Goeker M."/>
        </authorList>
    </citation>
    <scope>NUCLEOTIDE SEQUENCE [LARGE SCALE GENOMIC DNA]</scope>
    <source>
        <strain evidence="4 5">JC118</strain>
    </source>
</reference>
<dbReference type="Gene3D" id="3.40.630.190">
    <property type="entry name" value="LCP protein"/>
    <property type="match status" value="1"/>
</dbReference>
<dbReference type="NCBIfam" id="TIGR00350">
    <property type="entry name" value="lytR_cpsA_psr"/>
    <property type="match status" value="1"/>
</dbReference>
<evidence type="ECO:0000256" key="2">
    <source>
        <dbReference type="SAM" id="Phobius"/>
    </source>
</evidence>
<evidence type="ECO:0000313" key="5">
    <source>
        <dbReference type="Proteomes" id="UP000247612"/>
    </source>
</evidence>
<dbReference type="Gene3D" id="3.40.190.10">
    <property type="entry name" value="Periplasmic binding protein-like II"/>
    <property type="match status" value="1"/>
</dbReference>
<feature type="transmembrane region" description="Helical" evidence="2">
    <location>
        <begin position="12"/>
        <end position="31"/>
    </location>
</feature>
<evidence type="ECO:0000259" key="3">
    <source>
        <dbReference type="Pfam" id="PF03816"/>
    </source>
</evidence>
<keyword evidence="2" id="KW-0472">Membrane</keyword>
<name>A0A318KYK1_9FIRM</name>
<accession>A0A318KYK1</accession>
<keyword evidence="5" id="KW-1185">Reference proteome</keyword>
<dbReference type="STRING" id="1034346.GCA_000313565_00270"/>
<dbReference type="PANTHER" id="PTHR33392:SF6">
    <property type="entry name" value="POLYISOPRENYL-TEICHOIC ACID--PEPTIDOGLYCAN TEICHOIC ACID TRANSFERASE TAGU"/>
    <property type="match status" value="1"/>
</dbReference>
<dbReference type="InterPro" id="IPR004474">
    <property type="entry name" value="LytR_CpsA_psr"/>
</dbReference>
<evidence type="ECO:0000256" key="1">
    <source>
        <dbReference type="ARBA" id="ARBA00006068"/>
    </source>
</evidence>
<dbReference type="Proteomes" id="UP000247612">
    <property type="component" value="Unassembled WGS sequence"/>
</dbReference>
<dbReference type="RefSeq" id="WP_022936579.1">
    <property type="nucleotide sequence ID" value="NZ_CABKRQ010000001.1"/>
</dbReference>
<comment type="caution">
    <text evidence="4">The sequence shown here is derived from an EMBL/GenBank/DDBJ whole genome shotgun (WGS) entry which is preliminary data.</text>
</comment>
<dbReference type="AlphaFoldDB" id="A0A318KYK1"/>
<feature type="transmembrane region" description="Helical" evidence="2">
    <location>
        <begin position="69"/>
        <end position="88"/>
    </location>
</feature>
<keyword evidence="2" id="KW-0812">Transmembrane</keyword>
<comment type="similarity">
    <text evidence="1">Belongs to the LytR/CpsA/Psr (LCP) family.</text>
</comment>
<feature type="transmembrane region" description="Helical" evidence="2">
    <location>
        <begin position="37"/>
        <end position="57"/>
    </location>
</feature>
<gene>
    <name evidence="4" type="ORF">DES51_101274</name>
</gene>
<sequence length="565" mass="64035">MKDKKNNSIIDLILLLIYLICALYFMAELYLGSLLSFRFMLLLGIGLLLILILLFLSISKNAKSLLRRLITILLCLLLLALSIVQMGIRTAFYELDNVPKTTYHLSLIVSDEDVMDIKDIKDGEIGLLADQANSNTFALNELKKAKASFTYVEYIDYSKLILDLMNGRLDGILVNDALYQKMCDLYTDVAANTHTIKDFNHVVKINFNQRDKDLNSEPFTVFVSGMDQNGDVSLAAKTDVNMLLMVDPSRHHVEIISLLRDTYVPNPAYDYYPDKLTHTSYNGIDNTVESIESVFGFPIDYYVRVNFSTLINIVDTLDGIDVDVALSFCEQDSNRSFDTPICVDEGWQRLNGEEALAYARHRTSYSDVERTKAQQQIVEALAQRLFSTDSIPKISDVLKTASENILTNVDMASVKAFMRNEIDTPRMWTFNAVSLTAGTTAMLPCISWDSSWPLSVYLLSNTDLSMVYSKYLEMFDVLDFSLFNFNLNNELSEDIMPPYNSYLITAENVNYKLDEVFALLPADPIEIYETLEPGTVEENEQSVFDPMAQIQTSKLARAREESNSE</sequence>
<dbReference type="EMBL" id="QJKH01000001">
    <property type="protein sequence ID" value="PXX81662.1"/>
    <property type="molecule type" value="Genomic_DNA"/>
</dbReference>